<organism evidence="1 2">
    <name type="scientific">Forsythia ovata</name>
    <dbReference type="NCBI Taxonomy" id="205694"/>
    <lineage>
        <taxon>Eukaryota</taxon>
        <taxon>Viridiplantae</taxon>
        <taxon>Streptophyta</taxon>
        <taxon>Embryophyta</taxon>
        <taxon>Tracheophyta</taxon>
        <taxon>Spermatophyta</taxon>
        <taxon>Magnoliopsida</taxon>
        <taxon>eudicotyledons</taxon>
        <taxon>Gunneridae</taxon>
        <taxon>Pentapetalae</taxon>
        <taxon>asterids</taxon>
        <taxon>lamiids</taxon>
        <taxon>Lamiales</taxon>
        <taxon>Oleaceae</taxon>
        <taxon>Forsythieae</taxon>
        <taxon>Forsythia</taxon>
    </lineage>
</organism>
<name>A0ABD1X8A9_9LAMI</name>
<evidence type="ECO:0000313" key="1">
    <source>
        <dbReference type="EMBL" id="KAL2558154.1"/>
    </source>
</evidence>
<dbReference type="Proteomes" id="UP001604277">
    <property type="component" value="Unassembled WGS sequence"/>
</dbReference>
<gene>
    <name evidence="1" type="ORF">Fot_02893</name>
</gene>
<dbReference type="AlphaFoldDB" id="A0ABD1X8A9"/>
<accession>A0ABD1X8A9</accession>
<evidence type="ECO:0000313" key="2">
    <source>
        <dbReference type="Proteomes" id="UP001604277"/>
    </source>
</evidence>
<keyword evidence="2" id="KW-1185">Reference proteome</keyword>
<reference evidence="2" key="1">
    <citation type="submission" date="2024-07" db="EMBL/GenBank/DDBJ databases">
        <title>Two chromosome-level genome assemblies of Korean endemic species Abeliophyllum distichum and Forsythia ovata (Oleaceae).</title>
        <authorList>
            <person name="Jang H."/>
        </authorList>
    </citation>
    <scope>NUCLEOTIDE SEQUENCE [LARGE SCALE GENOMIC DNA]</scope>
</reference>
<dbReference type="EMBL" id="JBFOLJ010000001">
    <property type="protein sequence ID" value="KAL2558154.1"/>
    <property type="molecule type" value="Genomic_DNA"/>
</dbReference>
<protein>
    <submittedName>
        <fullName evidence="1">Zinc finger protein CONSTANS-LIKE 9-like</fullName>
    </submittedName>
</protein>
<proteinExistence type="predicted"/>
<sequence length="100" mass="11089">MEVSHLKKVSFSFGGKNSKPASLRFRVVWAWYVLIRQFFGLNGESSAGGYQDCGPSSMLLMGEPPWCTGSTPSSIREPNLQHINTQGRVASECPRIVRVE</sequence>
<comment type="caution">
    <text evidence="1">The sequence shown here is derived from an EMBL/GenBank/DDBJ whole genome shotgun (WGS) entry which is preliminary data.</text>
</comment>